<feature type="active site" evidence="3">
    <location>
        <position position="132"/>
    </location>
</feature>
<dbReference type="HAMAP" id="MF_00650">
    <property type="entry name" value="Malonate_MdcG"/>
    <property type="match status" value="1"/>
</dbReference>
<dbReference type="Pfam" id="PF10620">
    <property type="entry name" value="MdcG"/>
    <property type="match status" value="1"/>
</dbReference>
<keyword evidence="1 3" id="KW-0808">Transferase</keyword>
<proteinExistence type="inferred from homology"/>
<dbReference type="EC" id="2.7.7.66" evidence="3"/>
<organism evidence="6 7">
    <name type="scientific">Pseudomonas putida</name>
    <name type="common">Arthrobacter siderocapsulatus</name>
    <dbReference type="NCBI Taxonomy" id="303"/>
    <lineage>
        <taxon>Bacteria</taxon>
        <taxon>Pseudomonadati</taxon>
        <taxon>Pseudomonadota</taxon>
        <taxon>Gammaproteobacteria</taxon>
        <taxon>Pseudomonadales</taxon>
        <taxon>Pseudomonadaceae</taxon>
        <taxon>Pseudomonas</taxon>
    </lineage>
</organism>
<comment type="catalytic activity">
    <reaction evidence="3">
        <text>apo-[malonate decarboxylase ACP] + 2'-(5''-triphospho-alpha-D-ribosyl)-3'-dephospho-CoA = holo-[malonate decarboxylase ACP] + diphosphate</text>
        <dbReference type="Rhea" id="RHEA:42644"/>
        <dbReference type="Rhea" id="RHEA-COMP:10160"/>
        <dbReference type="Rhea" id="RHEA-COMP:10161"/>
        <dbReference type="ChEBI" id="CHEBI:29999"/>
        <dbReference type="ChEBI" id="CHEBI:33019"/>
        <dbReference type="ChEBI" id="CHEBI:61378"/>
        <dbReference type="ChEBI" id="CHEBI:82683"/>
        <dbReference type="EC" id="2.7.7.66"/>
    </reaction>
</comment>
<dbReference type="InterPro" id="IPR017557">
    <property type="entry name" value="Holo-ACP_synthase"/>
</dbReference>
<dbReference type="NCBIfam" id="TIGR03135">
    <property type="entry name" value="malonate_mdcG"/>
    <property type="match status" value="1"/>
</dbReference>
<dbReference type="Pfam" id="PF20866">
    <property type="entry name" value="MdcG_N"/>
    <property type="match status" value="1"/>
</dbReference>
<dbReference type="Proteomes" id="UP000077752">
    <property type="component" value="Unassembled WGS sequence"/>
</dbReference>
<reference evidence="6 7" key="1">
    <citation type="submission" date="2016-03" db="EMBL/GenBank/DDBJ databases">
        <title>Draft Genome Assembly of Pseudomonas putida strain CBF10-2.</title>
        <authorList>
            <person name="Iyer R.S."/>
            <person name="Damania A."/>
        </authorList>
    </citation>
    <scope>NUCLEOTIDE SEQUENCE [LARGE SCALE GENOMIC DNA]</scope>
    <source>
        <strain evidence="6 7">CBF10-2</strain>
    </source>
</reference>
<feature type="domain" description="Phosphoribosyl-dephospho-CoA transferase MdcG C-terminal" evidence="4">
    <location>
        <begin position="86"/>
        <end position="197"/>
    </location>
</feature>
<dbReference type="NCBIfam" id="NF002332">
    <property type="entry name" value="PRK01293.1"/>
    <property type="match status" value="1"/>
</dbReference>
<dbReference type="InterPro" id="IPR049180">
    <property type="entry name" value="MdcG_C"/>
</dbReference>
<evidence type="ECO:0000256" key="3">
    <source>
        <dbReference type="HAMAP-Rule" id="MF_00650"/>
    </source>
</evidence>
<evidence type="ECO:0000259" key="5">
    <source>
        <dbReference type="Pfam" id="PF20866"/>
    </source>
</evidence>
<gene>
    <name evidence="3" type="primary">mdcG</name>
    <name evidence="6" type="ORF">AYO28_17995</name>
</gene>
<accession>A0A177SP25</accession>
<comment type="function">
    <text evidence="3">Transfers 2'-(5-triphosphoribosyl)-3'-dephosphocoenzyme-A to the apo-[acyl-carrier-protein] of the malonate decarboxylase to yield holo-[acyl-carrier-protein].</text>
</comment>
<name>A0A177SP25_PSEPU</name>
<evidence type="ECO:0000313" key="6">
    <source>
        <dbReference type="EMBL" id="OAI92683.1"/>
    </source>
</evidence>
<protein>
    <recommendedName>
        <fullName evidence="3">Phosphoribosyl-dephospho-CoA transferase</fullName>
        <ecNumber evidence="3">2.7.7.66</ecNumber>
    </recommendedName>
    <alternativeName>
        <fullName evidence="3">Malonate decarboxylase holo-[acyl-carrier-protein] synthase</fullName>
        <shortName evidence="3">Holo-ACP synthase</shortName>
    </alternativeName>
</protein>
<keyword evidence="2 3" id="KW-0548">Nucleotidyltransferase</keyword>
<sequence length="205" mass="21977">MNSTFRAHDLLWGMSPAQLPEDAPDWARQVLGAGLPVVVRRASGEAGSVPVGVRGDQRGQRLAAWMATAAVRCRRRPEDLRLNGPADLPALVALHQVTPILDSTGLDWGPTGGVAYQLATGLTVLHADSDLDLLLRTPTPISRGEARSLGQALKAMACRIDLQLETPNGAVALAEWVTDSTRVLLKHRDGARLVSDPWHLAEQPA</sequence>
<feature type="domain" description="Phosphoribosyl-dephospho-CoA transferase MdcG N-terminal" evidence="5">
    <location>
        <begin position="6"/>
        <end position="77"/>
    </location>
</feature>
<dbReference type="EMBL" id="LUCV01000017">
    <property type="protein sequence ID" value="OAI92683.1"/>
    <property type="molecule type" value="Genomic_DNA"/>
</dbReference>
<comment type="similarity">
    <text evidence="3">Belongs to the MdcG family.</text>
</comment>
<evidence type="ECO:0000256" key="2">
    <source>
        <dbReference type="ARBA" id="ARBA00022695"/>
    </source>
</evidence>
<dbReference type="GO" id="GO:0016779">
    <property type="term" value="F:nucleotidyltransferase activity"/>
    <property type="evidence" value="ECO:0007669"/>
    <property type="project" value="UniProtKB-UniRule"/>
</dbReference>
<dbReference type="AlphaFoldDB" id="A0A177SP25"/>
<comment type="caution">
    <text evidence="6">The sequence shown here is derived from an EMBL/GenBank/DDBJ whole genome shotgun (WGS) entry which is preliminary data.</text>
</comment>
<evidence type="ECO:0000313" key="7">
    <source>
        <dbReference type="Proteomes" id="UP000077752"/>
    </source>
</evidence>
<dbReference type="InterPro" id="IPR048903">
    <property type="entry name" value="MdcG_N"/>
</dbReference>
<evidence type="ECO:0000259" key="4">
    <source>
        <dbReference type="Pfam" id="PF10620"/>
    </source>
</evidence>
<evidence type="ECO:0000256" key="1">
    <source>
        <dbReference type="ARBA" id="ARBA00022679"/>
    </source>
</evidence>
<feature type="active site" evidence="3">
    <location>
        <position position="130"/>
    </location>
</feature>
<dbReference type="RefSeq" id="WP_064302937.1">
    <property type="nucleotide sequence ID" value="NZ_LUCV01000017.1"/>
</dbReference>